<evidence type="ECO:0000313" key="6">
    <source>
        <dbReference type="EMBL" id="MCC4310548.1"/>
    </source>
</evidence>
<dbReference type="EC" id="3.5.4.32" evidence="6"/>
<name>A0A9Q3YTE5_9GAMM</name>
<dbReference type="EMBL" id="JAJGNA010000044">
    <property type="protein sequence ID" value="MCC4310548.1"/>
    <property type="molecule type" value="Genomic_DNA"/>
</dbReference>
<protein>
    <submittedName>
        <fullName evidence="6">8-oxoguanine deaminase</fullName>
        <ecNumber evidence="6">3.5.4.32</ecNumber>
    </submittedName>
</protein>
<keyword evidence="7" id="KW-1185">Reference proteome</keyword>
<comment type="caution">
    <text evidence="6">The sequence shown here is derived from an EMBL/GenBank/DDBJ whole genome shotgun (WGS) entry which is preliminary data.</text>
</comment>
<reference evidence="6" key="1">
    <citation type="submission" date="2021-10" db="EMBL/GenBank/DDBJ databases">
        <title>The diversity and Nitrogen Metabolism of Culturable Nitrate-Utilizing Bacteria Within the Oxygen Minimum Zone of the Changjiang (Yangtze River)Estuary.</title>
        <authorList>
            <person name="Zhang D."/>
            <person name="Zheng J."/>
            <person name="Liu S."/>
            <person name="He W."/>
        </authorList>
    </citation>
    <scope>NUCLEOTIDE SEQUENCE</scope>
    <source>
        <strain evidence="6">FXH-223</strain>
    </source>
</reference>
<keyword evidence="3 6" id="KW-0378">Hydrolase</keyword>
<keyword evidence="4" id="KW-0862">Zinc</keyword>
<dbReference type="InterPro" id="IPR011059">
    <property type="entry name" value="Metal-dep_hydrolase_composite"/>
</dbReference>
<dbReference type="NCBIfam" id="NF006055">
    <property type="entry name" value="PRK08203.1"/>
    <property type="match status" value="1"/>
</dbReference>
<dbReference type="GO" id="GO:0019239">
    <property type="term" value="F:deaminase activity"/>
    <property type="evidence" value="ECO:0007669"/>
    <property type="project" value="UniProtKB-ARBA"/>
</dbReference>
<dbReference type="AlphaFoldDB" id="A0A9Q3YTE5"/>
<dbReference type="FunFam" id="3.20.20.140:FF:000014">
    <property type="entry name" value="5-methylthioadenosine/S-adenosylhomocysteine deaminase"/>
    <property type="match status" value="1"/>
</dbReference>
<dbReference type="InterPro" id="IPR050287">
    <property type="entry name" value="MTA/SAH_deaminase"/>
</dbReference>
<dbReference type="GO" id="GO:0046872">
    <property type="term" value="F:metal ion binding"/>
    <property type="evidence" value="ECO:0007669"/>
    <property type="project" value="UniProtKB-KW"/>
</dbReference>
<dbReference type="SUPFAM" id="SSF51556">
    <property type="entry name" value="Metallo-dependent hydrolases"/>
    <property type="match status" value="1"/>
</dbReference>
<evidence type="ECO:0000256" key="4">
    <source>
        <dbReference type="ARBA" id="ARBA00022833"/>
    </source>
</evidence>
<dbReference type="PANTHER" id="PTHR43794:SF11">
    <property type="entry name" value="AMIDOHYDROLASE-RELATED DOMAIN-CONTAINING PROTEIN"/>
    <property type="match status" value="1"/>
</dbReference>
<accession>A0A9Q3YTE5</accession>
<evidence type="ECO:0000256" key="3">
    <source>
        <dbReference type="ARBA" id="ARBA00022801"/>
    </source>
</evidence>
<dbReference type="Gene3D" id="2.30.40.10">
    <property type="entry name" value="Urease, subunit C, domain 1"/>
    <property type="match status" value="1"/>
</dbReference>
<dbReference type="RefSeq" id="WP_228235265.1">
    <property type="nucleotide sequence ID" value="NZ_ARXL01000192.1"/>
</dbReference>
<dbReference type="Pfam" id="PF01979">
    <property type="entry name" value="Amidohydro_1"/>
    <property type="match status" value="1"/>
</dbReference>
<sequence length="454" mass="48932">MPRTLLLKNATLVATLDDDQGEIADGAVLITDNRISAVGATADLPHSADEVIDLRGHVVIPGLVNTHHHMFQSLTRALPAAQNAELFDWLSALFPVWGNITPEMMTASATTSMAELVLSGCTTAADHAYLYVNGSRLEDNLEAAHAVGLRYHGVRGAITLGRSQGGLPPDQVVEQDEDAVLKEMQRVVETHHQRADDAMIQVALGPSSPFTVTPDLMRQSALLARDLGVLMHTHTAENSKDLAFSQERYGMTPAQFAEHTGWVGEDVWHAHCVHLDDHGIDLFGRTGTGVAHCPCSNMRLASGIAPIRKMLDHGVKVGLGVDGTASNDGNDLLGEARQAMLVARVRHEDPTAMSAREALWLATRGGARVLGRDHAIGRLAPGYCADLIAFDLNDIAYAGGQIDPLASLLFSAPRRVSYSFINGRKVVDRGRLATVDLPRLVENHNRLSRQLIGA</sequence>
<organism evidence="6 7">
    <name type="scientific">Alloalcanivorax marinus</name>
    <dbReference type="NCBI Taxonomy" id="1177169"/>
    <lineage>
        <taxon>Bacteria</taxon>
        <taxon>Pseudomonadati</taxon>
        <taxon>Pseudomonadota</taxon>
        <taxon>Gammaproteobacteria</taxon>
        <taxon>Oceanospirillales</taxon>
        <taxon>Alcanivoracaceae</taxon>
        <taxon>Alloalcanivorax</taxon>
    </lineage>
</organism>
<comment type="similarity">
    <text evidence="1">Belongs to the metallo-dependent hydrolases superfamily. ATZ/TRZ family.</text>
</comment>
<dbReference type="InterPro" id="IPR006680">
    <property type="entry name" value="Amidohydro-rel"/>
</dbReference>
<dbReference type="PANTHER" id="PTHR43794">
    <property type="entry name" value="AMINOHYDROLASE SSNA-RELATED"/>
    <property type="match status" value="1"/>
</dbReference>
<evidence type="ECO:0000256" key="1">
    <source>
        <dbReference type="ARBA" id="ARBA00006745"/>
    </source>
</evidence>
<keyword evidence="2" id="KW-0479">Metal-binding</keyword>
<dbReference type="GO" id="GO:0102127">
    <property type="term" value="F:8-oxoguanine deaminase activity"/>
    <property type="evidence" value="ECO:0007669"/>
    <property type="project" value="UniProtKB-EC"/>
</dbReference>
<dbReference type="InterPro" id="IPR032466">
    <property type="entry name" value="Metal_Hydrolase"/>
</dbReference>
<evidence type="ECO:0000313" key="7">
    <source>
        <dbReference type="Proteomes" id="UP001108027"/>
    </source>
</evidence>
<gene>
    <name evidence="6" type="ORF">LL252_18440</name>
</gene>
<evidence type="ECO:0000259" key="5">
    <source>
        <dbReference type="Pfam" id="PF01979"/>
    </source>
</evidence>
<dbReference type="SUPFAM" id="SSF51338">
    <property type="entry name" value="Composite domain of metallo-dependent hydrolases"/>
    <property type="match status" value="1"/>
</dbReference>
<proteinExistence type="inferred from homology"/>
<dbReference type="Proteomes" id="UP001108027">
    <property type="component" value="Unassembled WGS sequence"/>
</dbReference>
<dbReference type="Gene3D" id="3.20.20.140">
    <property type="entry name" value="Metal-dependent hydrolases"/>
    <property type="match status" value="1"/>
</dbReference>
<evidence type="ECO:0000256" key="2">
    <source>
        <dbReference type="ARBA" id="ARBA00022723"/>
    </source>
</evidence>
<dbReference type="CDD" id="cd01298">
    <property type="entry name" value="ATZ_TRZ_like"/>
    <property type="match status" value="1"/>
</dbReference>
<feature type="domain" description="Amidohydrolase-related" evidence="5">
    <location>
        <begin position="58"/>
        <end position="426"/>
    </location>
</feature>